<dbReference type="PANTHER" id="PTHR35295">
    <property type="entry name" value="DNA LIGASE-LIKE PROTEIN"/>
    <property type="match status" value="1"/>
</dbReference>
<keyword evidence="4" id="KW-1185">Reference proteome</keyword>
<feature type="compositionally biased region" description="Basic and acidic residues" evidence="2">
    <location>
        <begin position="7"/>
        <end position="20"/>
    </location>
</feature>
<sequence>MSAIDGSVKRIGKDGESLRSDKKRRAVDEFDDDLDLSSDIKGIISALQQIRDKAQKDGQKKNEETIMSVASEIKSMIDDAKSKFEKERQSFLKALSKSSKEYESSLKSEYNKFQTAYQKFSNEKASHLQIFKGMDCCVLCALTDIFSKYELDKEKLISRYEQMRKKEKAALSELEKAFTNKIARSEEALKKKKQDDKSFSFLRKSLGSFLEVASDDE</sequence>
<dbReference type="Proteomes" id="UP000775213">
    <property type="component" value="Unassembled WGS sequence"/>
</dbReference>
<accession>A0AAV7HSV6</accession>
<protein>
    <submittedName>
        <fullName evidence="3">Uncharacterized protein</fullName>
    </submittedName>
</protein>
<evidence type="ECO:0000313" key="4">
    <source>
        <dbReference type="Proteomes" id="UP000775213"/>
    </source>
</evidence>
<dbReference type="PANTHER" id="PTHR35295:SF1">
    <property type="entry name" value="DNA LIGASE-LIKE PROTEIN"/>
    <property type="match status" value="1"/>
</dbReference>
<keyword evidence="1" id="KW-0175">Coiled coil</keyword>
<feature type="coiled-coil region" evidence="1">
    <location>
        <begin position="146"/>
        <end position="177"/>
    </location>
</feature>
<gene>
    <name evidence="3" type="ORF">IEQ34_000366</name>
</gene>
<comment type="caution">
    <text evidence="3">The sequence shown here is derived from an EMBL/GenBank/DDBJ whole genome shotgun (WGS) entry which is preliminary data.</text>
</comment>
<reference evidence="3 4" key="1">
    <citation type="journal article" date="2021" name="Hortic Res">
        <title>Chromosome-scale assembly of the Dendrobium chrysotoxum genome enhances the understanding of orchid evolution.</title>
        <authorList>
            <person name="Zhang Y."/>
            <person name="Zhang G.Q."/>
            <person name="Zhang D."/>
            <person name="Liu X.D."/>
            <person name="Xu X.Y."/>
            <person name="Sun W.H."/>
            <person name="Yu X."/>
            <person name="Zhu X."/>
            <person name="Wang Z.W."/>
            <person name="Zhao X."/>
            <person name="Zhong W.Y."/>
            <person name="Chen H."/>
            <person name="Yin W.L."/>
            <person name="Huang T."/>
            <person name="Niu S.C."/>
            <person name="Liu Z.J."/>
        </authorList>
    </citation>
    <scope>NUCLEOTIDE SEQUENCE [LARGE SCALE GENOMIC DNA]</scope>
    <source>
        <strain evidence="3">Lindl</strain>
    </source>
</reference>
<evidence type="ECO:0000313" key="3">
    <source>
        <dbReference type="EMBL" id="KAH0470643.1"/>
    </source>
</evidence>
<evidence type="ECO:0000256" key="2">
    <source>
        <dbReference type="SAM" id="MobiDB-lite"/>
    </source>
</evidence>
<dbReference type="AlphaFoldDB" id="A0AAV7HSV6"/>
<name>A0AAV7HSV6_DENCH</name>
<organism evidence="3 4">
    <name type="scientific">Dendrobium chrysotoxum</name>
    <name type="common">Orchid</name>
    <dbReference type="NCBI Taxonomy" id="161865"/>
    <lineage>
        <taxon>Eukaryota</taxon>
        <taxon>Viridiplantae</taxon>
        <taxon>Streptophyta</taxon>
        <taxon>Embryophyta</taxon>
        <taxon>Tracheophyta</taxon>
        <taxon>Spermatophyta</taxon>
        <taxon>Magnoliopsida</taxon>
        <taxon>Liliopsida</taxon>
        <taxon>Asparagales</taxon>
        <taxon>Orchidaceae</taxon>
        <taxon>Epidendroideae</taxon>
        <taxon>Malaxideae</taxon>
        <taxon>Dendrobiinae</taxon>
        <taxon>Dendrobium</taxon>
    </lineage>
</organism>
<dbReference type="EMBL" id="JAGFBR010000001">
    <property type="protein sequence ID" value="KAH0470643.1"/>
    <property type="molecule type" value="Genomic_DNA"/>
</dbReference>
<evidence type="ECO:0000256" key="1">
    <source>
        <dbReference type="SAM" id="Coils"/>
    </source>
</evidence>
<proteinExistence type="predicted"/>
<feature type="region of interest" description="Disordered" evidence="2">
    <location>
        <begin position="1"/>
        <end position="24"/>
    </location>
</feature>